<evidence type="ECO:0000259" key="1">
    <source>
        <dbReference type="Pfam" id="PF00561"/>
    </source>
</evidence>
<evidence type="ECO:0000313" key="3">
    <source>
        <dbReference type="Proteomes" id="UP000249260"/>
    </source>
</evidence>
<dbReference type="RefSeq" id="WP_112881904.1">
    <property type="nucleotide sequence ID" value="NZ_QLUW01000002.1"/>
</dbReference>
<keyword evidence="2" id="KW-0378">Hydrolase</keyword>
<dbReference type="Proteomes" id="UP000249260">
    <property type="component" value="Unassembled WGS sequence"/>
</dbReference>
<dbReference type="GO" id="GO:0016787">
    <property type="term" value="F:hydrolase activity"/>
    <property type="evidence" value="ECO:0007669"/>
    <property type="project" value="UniProtKB-KW"/>
</dbReference>
<dbReference type="OrthoDB" id="2513075at2"/>
<sequence length="246" mass="27386">MGNERNGCEQVEFELNGRKGIMICPKTAAFGKPWVWRAEFLHAFDYADNALLELGWHIAYYQLSDMFGCPSAVRQMETFREYIVDEFSLEPKAVLFGFSRGGLYAFNYAAAYPDRVTALYLDAPVLDIRSWPGGKGEGIGSPADWQACLAVYQITDEEADAFDQNPLDVAHHAAAAGIPIIVVAGDSDMVVPYRENGAVLERKYRELGGTIEVILIEGREHHPHSLEDPQPIVDFIKTARQKASLT</sequence>
<protein>
    <submittedName>
        <fullName evidence="2">Alpha/beta hydrolase</fullName>
    </submittedName>
</protein>
<feature type="domain" description="AB hydrolase-1" evidence="1">
    <location>
        <begin position="81"/>
        <end position="128"/>
    </location>
</feature>
<proteinExistence type="predicted"/>
<keyword evidence="3" id="KW-1185">Reference proteome</keyword>
<dbReference type="SUPFAM" id="SSF53474">
    <property type="entry name" value="alpha/beta-Hydrolases"/>
    <property type="match status" value="1"/>
</dbReference>
<evidence type="ECO:0000313" key="2">
    <source>
        <dbReference type="EMBL" id="RAP75678.1"/>
    </source>
</evidence>
<dbReference type="AlphaFoldDB" id="A0A328TYU1"/>
<dbReference type="Pfam" id="PF00561">
    <property type="entry name" value="Abhydrolase_1"/>
    <property type="match status" value="1"/>
</dbReference>
<dbReference type="Gene3D" id="3.40.50.1820">
    <property type="entry name" value="alpha/beta hydrolase"/>
    <property type="match status" value="1"/>
</dbReference>
<dbReference type="EMBL" id="QLUW01000002">
    <property type="protein sequence ID" value="RAP75678.1"/>
    <property type="molecule type" value="Genomic_DNA"/>
</dbReference>
<dbReference type="InterPro" id="IPR000073">
    <property type="entry name" value="AB_hydrolase_1"/>
</dbReference>
<dbReference type="InterPro" id="IPR029058">
    <property type="entry name" value="AB_hydrolase_fold"/>
</dbReference>
<reference evidence="2 3" key="1">
    <citation type="submission" date="2018-06" db="EMBL/GenBank/DDBJ databases">
        <title>Paenibacillus montanisoli sp. nov., isolated from mountain area soil.</title>
        <authorList>
            <person name="Wu M."/>
        </authorList>
    </citation>
    <scope>NUCLEOTIDE SEQUENCE [LARGE SCALE GENOMIC DNA]</scope>
    <source>
        <strain evidence="2 3">RA17</strain>
    </source>
</reference>
<gene>
    <name evidence="2" type="ORF">DL346_09475</name>
</gene>
<organism evidence="2 3">
    <name type="scientific">Paenibacillus montanisoli</name>
    <dbReference type="NCBI Taxonomy" id="2081970"/>
    <lineage>
        <taxon>Bacteria</taxon>
        <taxon>Bacillati</taxon>
        <taxon>Bacillota</taxon>
        <taxon>Bacilli</taxon>
        <taxon>Bacillales</taxon>
        <taxon>Paenibacillaceae</taxon>
        <taxon>Paenibacillus</taxon>
    </lineage>
</organism>
<name>A0A328TYU1_9BACL</name>
<comment type="caution">
    <text evidence="2">The sequence shown here is derived from an EMBL/GenBank/DDBJ whole genome shotgun (WGS) entry which is preliminary data.</text>
</comment>
<accession>A0A328TYU1</accession>